<dbReference type="GO" id="GO:0003700">
    <property type="term" value="F:DNA-binding transcription factor activity"/>
    <property type="evidence" value="ECO:0007669"/>
    <property type="project" value="TreeGrafter"/>
</dbReference>
<evidence type="ECO:0000313" key="7">
    <source>
        <dbReference type="EMBL" id="CAG6399068.1"/>
    </source>
</evidence>
<evidence type="ECO:0000259" key="6">
    <source>
        <dbReference type="PROSITE" id="PS50977"/>
    </source>
</evidence>
<organism evidence="7 8">
    <name type="scientific">Actinacidiphila cocklensis</name>
    <dbReference type="NCBI Taxonomy" id="887465"/>
    <lineage>
        <taxon>Bacteria</taxon>
        <taxon>Bacillati</taxon>
        <taxon>Actinomycetota</taxon>
        <taxon>Actinomycetes</taxon>
        <taxon>Kitasatosporales</taxon>
        <taxon>Streptomycetaceae</taxon>
        <taxon>Actinacidiphila</taxon>
    </lineage>
</organism>
<dbReference type="SUPFAM" id="SSF48498">
    <property type="entry name" value="Tetracyclin repressor-like, C-terminal domain"/>
    <property type="match status" value="1"/>
</dbReference>
<dbReference type="EMBL" id="CAJSLV010000114">
    <property type="protein sequence ID" value="CAG6399068.1"/>
    <property type="molecule type" value="Genomic_DNA"/>
</dbReference>
<evidence type="ECO:0000256" key="2">
    <source>
        <dbReference type="ARBA" id="ARBA00023125"/>
    </source>
</evidence>
<dbReference type="Proteomes" id="UP001152519">
    <property type="component" value="Unassembled WGS sequence"/>
</dbReference>
<evidence type="ECO:0000313" key="8">
    <source>
        <dbReference type="Proteomes" id="UP001152519"/>
    </source>
</evidence>
<accession>A0A9W4DYW7</accession>
<keyword evidence="8" id="KW-1185">Reference proteome</keyword>
<dbReference type="SUPFAM" id="SSF46689">
    <property type="entry name" value="Homeodomain-like"/>
    <property type="match status" value="1"/>
</dbReference>
<sequence>MPPTPPVPERRPHTGRRRNEAARQAILAAARRLLAAGGGEPVTVDSLAREAGIGKQTIYRWWPSKGAVLLEALTSTARDQVSTPDTGALESDLAAFLCDLFQAGTAPDNAAMLGTLLAEAARDPQVADLLRDFTRTRRGDLRTIVERARERGETAAGTDVDLLVDQAFGVYWFRFLSGHAPLTPEVARTLARTLALGAR</sequence>
<dbReference type="Gene3D" id="1.10.10.60">
    <property type="entry name" value="Homeodomain-like"/>
    <property type="match status" value="1"/>
</dbReference>
<protein>
    <submittedName>
        <fullName evidence="7">HTH tetR-type domain-containing protein</fullName>
    </submittedName>
</protein>
<dbReference type="Pfam" id="PF16859">
    <property type="entry name" value="TetR_C_11"/>
    <property type="match status" value="1"/>
</dbReference>
<dbReference type="PRINTS" id="PR00455">
    <property type="entry name" value="HTHTETR"/>
</dbReference>
<keyword evidence="3" id="KW-0804">Transcription</keyword>
<proteinExistence type="predicted"/>
<feature type="DNA-binding region" description="H-T-H motif" evidence="4">
    <location>
        <begin position="43"/>
        <end position="62"/>
    </location>
</feature>
<dbReference type="PROSITE" id="PS50977">
    <property type="entry name" value="HTH_TETR_2"/>
    <property type="match status" value="1"/>
</dbReference>
<comment type="caution">
    <text evidence="7">The sequence shown here is derived from an EMBL/GenBank/DDBJ whole genome shotgun (WGS) entry which is preliminary data.</text>
</comment>
<feature type="compositionally biased region" description="Basic and acidic residues" evidence="5">
    <location>
        <begin position="8"/>
        <end position="20"/>
    </location>
</feature>
<evidence type="ECO:0000256" key="5">
    <source>
        <dbReference type="SAM" id="MobiDB-lite"/>
    </source>
</evidence>
<dbReference type="InterPro" id="IPR050109">
    <property type="entry name" value="HTH-type_TetR-like_transc_reg"/>
</dbReference>
<dbReference type="AlphaFoldDB" id="A0A9W4DYW7"/>
<dbReference type="Pfam" id="PF00440">
    <property type="entry name" value="TetR_N"/>
    <property type="match status" value="1"/>
</dbReference>
<dbReference type="InterPro" id="IPR009057">
    <property type="entry name" value="Homeodomain-like_sf"/>
</dbReference>
<dbReference type="GO" id="GO:0000976">
    <property type="term" value="F:transcription cis-regulatory region binding"/>
    <property type="evidence" value="ECO:0007669"/>
    <property type="project" value="TreeGrafter"/>
</dbReference>
<dbReference type="InterPro" id="IPR001647">
    <property type="entry name" value="HTH_TetR"/>
</dbReference>
<keyword evidence="1" id="KW-0805">Transcription regulation</keyword>
<dbReference type="Gene3D" id="1.10.357.10">
    <property type="entry name" value="Tetracycline Repressor, domain 2"/>
    <property type="match status" value="1"/>
</dbReference>
<keyword evidence="2 4" id="KW-0238">DNA-binding</keyword>
<evidence type="ECO:0000256" key="4">
    <source>
        <dbReference type="PROSITE-ProRule" id="PRU00335"/>
    </source>
</evidence>
<reference evidence="7" key="1">
    <citation type="submission" date="2021-05" db="EMBL/GenBank/DDBJ databases">
        <authorList>
            <person name="Arsene-Ploetze F."/>
        </authorList>
    </citation>
    <scope>NUCLEOTIDE SEQUENCE</scope>
    <source>
        <strain evidence="7">DSM 42138</strain>
    </source>
</reference>
<dbReference type="PANTHER" id="PTHR30055:SF148">
    <property type="entry name" value="TETR-FAMILY TRANSCRIPTIONAL REGULATOR"/>
    <property type="match status" value="1"/>
</dbReference>
<dbReference type="InterPro" id="IPR036271">
    <property type="entry name" value="Tet_transcr_reg_TetR-rel_C_sf"/>
</dbReference>
<evidence type="ECO:0000256" key="3">
    <source>
        <dbReference type="ARBA" id="ARBA00023163"/>
    </source>
</evidence>
<dbReference type="InterPro" id="IPR011075">
    <property type="entry name" value="TetR_C"/>
</dbReference>
<dbReference type="RefSeq" id="WP_251501300.1">
    <property type="nucleotide sequence ID" value="NZ_CAJSLV010000114.1"/>
</dbReference>
<name>A0A9W4DYW7_9ACTN</name>
<feature type="region of interest" description="Disordered" evidence="5">
    <location>
        <begin position="1"/>
        <end position="20"/>
    </location>
</feature>
<dbReference type="PANTHER" id="PTHR30055">
    <property type="entry name" value="HTH-TYPE TRANSCRIPTIONAL REGULATOR RUTR"/>
    <property type="match status" value="1"/>
</dbReference>
<gene>
    <name evidence="7" type="ORF">SCOCK_80223</name>
</gene>
<feature type="domain" description="HTH tetR-type" evidence="6">
    <location>
        <begin position="20"/>
        <end position="80"/>
    </location>
</feature>
<evidence type="ECO:0000256" key="1">
    <source>
        <dbReference type="ARBA" id="ARBA00023015"/>
    </source>
</evidence>